<dbReference type="Pfam" id="PF05670">
    <property type="entry name" value="NFACT-R_1"/>
    <property type="match status" value="1"/>
</dbReference>
<comment type="caution">
    <text evidence="3">The sequence shown here is derived from an EMBL/GenBank/DDBJ whole genome shotgun (WGS) entry which is preliminary data.</text>
</comment>
<reference evidence="4" key="1">
    <citation type="submission" date="2018-08" db="EMBL/GenBank/DDBJ databases">
        <authorList>
            <person name="Grouzdev D.S."/>
            <person name="Krutkina M.S."/>
        </authorList>
    </citation>
    <scope>NUCLEOTIDE SEQUENCE [LARGE SCALE GENOMIC DNA]</scope>
    <source>
        <strain evidence="4">4-11</strain>
    </source>
</reference>
<feature type="domain" description="NFACT RNA-binding" evidence="2">
    <location>
        <begin position="355"/>
        <end position="444"/>
    </location>
</feature>
<dbReference type="RefSeq" id="WP_117329858.1">
    <property type="nucleotide sequence ID" value="NZ_QUWK01000004.1"/>
</dbReference>
<dbReference type="GO" id="GO:1990112">
    <property type="term" value="C:RQC complex"/>
    <property type="evidence" value="ECO:0007669"/>
    <property type="project" value="TreeGrafter"/>
</dbReference>
<reference evidence="3 4" key="2">
    <citation type="submission" date="2018-09" db="EMBL/GenBank/DDBJ databases">
        <title>Genome of Sphaerochaeta halotolerans strain 4-11.</title>
        <authorList>
            <person name="Nazina T.N."/>
            <person name="Sokolova D.S."/>
        </authorList>
    </citation>
    <scope>NUCLEOTIDE SEQUENCE [LARGE SCALE GENOMIC DNA]</scope>
    <source>
        <strain evidence="3 4">4-11</strain>
    </source>
</reference>
<keyword evidence="1" id="KW-0175">Coiled coil</keyword>
<evidence type="ECO:0000256" key="1">
    <source>
        <dbReference type="SAM" id="Coils"/>
    </source>
</evidence>
<dbReference type="EMBL" id="QUWK01000004">
    <property type="protein sequence ID" value="RFU95446.1"/>
    <property type="molecule type" value="Genomic_DNA"/>
</dbReference>
<protein>
    <submittedName>
        <fullName evidence="3">Fibronectin-binding domain-containing protein</fullName>
    </submittedName>
</protein>
<evidence type="ECO:0000313" key="3">
    <source>
        <dbReference type="EMBL" id="RFU95446.1"/>
    </source>
</evidence>
<dbReference type="InterPro" id="IPR051608">
    <property type="entry name" value="RQC_Subunit_NEMF"/>
</dbReference>
<proteinExistence type="predicted"/>
<sequence>MSLNWREIALILEELPLVGSSLQHTTQHDFHSLSWHFYHPEAGRWTLYTEVGTPFSRLHELKKPISANQMGKTAKLQRFIQFCRANLEGAKVESVYQQPYDRIVRLRMDNHGTILNLYLRFYSGPGANILVTDAQDILLDLLYRRPGREEQSGQPFVLPEPRKEEGKPFLVRQRTGGSFNEQIEEAYGEQSNTITREELVKRVERTMERELKSLNTTLNSLIRTSAATQDFLHFKKFGDLLSANQHMLEGTMEEITVEDWETGEPLTIPMDEKILARENISLYYEKYQKAKKTHENAIQEVEKTKALIAQRERHFLALLDPNRDQLQAIKSLKKELEASAESEQQKKQSPGLTIQSGAFTLLVGRNAKENDELLRHYVKGNDYWMHTRDVPGGYVFIKYIRGKSVPLDVLLDAANLAVVFSKAKNQGRADLYYTQVKHLRRAKGGKTGLVLPTQEKNLTVTLDEGRLSRLLLGHEHA</sequence>
<dbReference type="Gene3D" id="2.30.310.10">
    <property type="entry name" value="ibrinogen binding protein from staphylococcus aureus domain"/>
    <property type="match status" value="1"/>
</dbReference>
<feature type="coiled-coil region" evidence="1">
    <location>
        <begin position="284"/>
        <end position="346"/>
    </location>
</feature>
<evidence type="ECO:0000259" key="2">
    <source>
        <dbReference type="Pfam" id="PF05670"/>
    </source>
</evidence>
<dbReference type="GO" id="GO:0072344">
    <property type="term" value="P:rescue of stalled ribosome"/>
    <property type="evidence" value="ECO:0007669"/>
    <property type="project" value="TreeGrafter"/>
</dbReference>
<keyword evidence="4" id="KW-1185">Reference proteome</keyword>
<dbReference type="InterPro" id="IPR008532">
    <property type="entry name" value="NFACT_RNA-bd"/>
</dbReference>
<dbReference type="Pfam" id="PF05833">
    <property type="entry name" value="NFACT_N"/>
    <property type="match status" value="2"/>
</dbReference>
<gene>
    <name evidence="3" type="ORF">DYP60_05375</name>
</gene>
<dbReference type="Proteomes" id="UP000264002">
    <property type="component" value="Unassembled WGS sequence"/>
</dbReference>
<evidence type="ECO:0000313" key="4">
    <source>
        <dbReference type="Proteomes" id="UP000264002"/>
    </source>
</evidence>
<name>A0A372MJF3_9SPIR</name>
<accession>A0A372MJF3</accession>
<dbReference type="PANTHER" id="PTHR15239:SF6">
    <property type="entry name" value="RIBOSOME QUALITY CONTROL COMPLEX SUBUNIT NEMF"/>
    <property type="match status" value="1"/>
</dbReference>
<organism evidence="3 4">
    <name type="scientific">Sphaerochaeta halotolerans</name>
    <dbReference type="NCBI Taxonomy" id="2293840"/>
    <lineage>
        <taxon>Bacteria</taxon>
        <taxon>Pseudomonadati</taxon>
        <taxon>Spirochaetota</taxon>
        <taxon>Spirochaetia</taxon>
        <taxon>Spirochaetales</taxon>
        <taxon>Sphaerochaetaceae</taxon>
        <taxon>Sphaerochaeta</taxon>
    </lineage>
</organism>
<dbReference type="PANTHER" id="PTHR15239">
    <property type="entry name" value="NUCLEAR EXPORT MEDIATOR FACTOR NEMF"/>
    <property type="match status" value="1"/>
</dbReference>
<dbReference type="GO" id="GO:0043023">
    <property type="term" value="F:ribosomal large subunit binding"/>
    <property type="evidence" value="ECO:0007669"/>
    <property type="project" value="TreeGrafter"/>
</dbReference>
<dbReference type="AlphaFoldDB" id="A0A372MJF3"/>
<dbReference type="GO" id="GO:0000049">
    <property type="term" value="F:tRNA binding"/>
    <property type="evidence" value="ECO:0007669"/>
    <property type="project" value="TreeGrafter"/>
</dbReference>